<dbReference type="NCBIfam" id="TIGR03169">
    <property type="entry name" value="Nterm_to_SelD"/>
    <property type="match status" value="1"/>
</dbReference>
<gene>
    <name evidence="7" type="ORF">EWV80_19190</name>
</gene>
<evidence type="ECO:0000256" key="5">
    <source>
        <dbReference type="ARBA" id="ARBA00023002"/>
    </source>
</evidence>
<dbReference type="GO" id="GO:0019646">
    <property type="term" value="P:aerobic electron transport chain"/>
    <property type="evidence" value="ECO:0007669"/>
    <property type="project" value="TreeGrafter"/>
</dbReference>
<keyword evidence="5" id="KW-0560">Oxidoreductase</keyword>
<evidence type="ECO:0000256" key="1">
    <source>
        <dbReference type="ARBA" id="ARBA00001974"/>
    </source>
</evidence>
<accession>A0A552DBC4</accession>
<dbReference type="InterPro" id="IPR000408">
    <property type="entry name" value="Reg_chr_condens"/>
</dbReference>
<dbReference type="InterPro" id="IPR036188">
    <property type="entry name" value="FAD/NAD-bd_sf"/>
</dbReference>
<keyword evidence="3" id="KW-0285">Flavoprotein</keyword>
<dbReference type="SUPFAM" id="SSF51905">
    <property type="entry name" value="FAD/NAD(P)-binding domain"/>
    <property type="match status" value="2"/>
</dbReference>
<evidence type="ECO:0000259" key="6">
    <source>
        <dbReference type="Pfam" id="PF07992"/>
    </source>
</evidence>
<protein>
    <submittedName>
        <fullName evidence="7">FAD-dependent oxidoreductase</fullName>
    </submittedName>
</protein>
<proteinExistence type="inferred from homology"/>
<dbReference type="InterPro" id="IPR051169">
    <property type="entry name" value="NADH-Q_oxidoreductase"/>
</dbReference>
<dbReference type="PRINTS" id="PR00368">
    <property type="entry name" value="FADPNR"/>
</dbReference>
<organism evidence="7 8">
    <name type="scientific">Microcystis aeruginosa Ma_QC_B_20070730_S2</name>
    <dbReference type="NCBI Taxonomy" id="2486256"/>
    <lineage>
        <taxon>Bacteria</taxon>
        <taxon>Bacillati</taxon>
        <taxon>Cyanobacteriota</taxon>
        <taxon>Cyanophyceae</taxon>
        <taxon>Oscillatoriophycideae</taxon>
        <taxon>Chroococcales</taxon>
        <taxon>Microcystaceae</taxon>
        <taxon>Microcystis</taxon>
    </lineage>
</organism>
<dbReference type="InterPro" id="IPR023753">
    <property type="entry name" value="FAD/NAD-binding_dom"/>
</dbReference>
<comment type="caution">
    <text evidence="7">The sequence shown here is derived from an EMBL/GenBank/DDBJ whole genome shotgun (WGS) entry which is preliminary data.</text>
</comment>
<feature type="domain" description="FAD/NAD(P)-binding" evidence="6">
    <location>
        <begin position="6"/>
        <end position="309"/>
    </location>
</feature>
<evidence type="ECO:0000256" key="2">
    <source>
        <dbReference type="ARBA" id="ARBA00005272"/>
    </source>
</evidence>
<dbReference type="EMBL" id="SFBK01000251">
    <property type="protein sequence ID" value="TRU19515.1"/>
    <property type="molecule type" value="Genomic_DNA"/>
</dbReference>
<evidence type="ECO:0000313" key="8">
    <source>
        <dbReference type="Proteomes" id="UP000320551"/>
    </source>
</evidence>
<dbReference type="Proteomes" id="UP000320551">
    <property type="component" value="Unassembled WGS sequence"/>
</dbReference>
<reference evidence="7 8" key="1">
    <citation type="submission" date="2019-01" db="EMBL/GenBank/DDBJ databases">
        <title>Coherence of Microcystis species and biogeography revealed through population genomics.</title>
        <authorList>
            <person name="Perez-Carrascal O.M."/>
            <person name="Terrat Y."/>
            <person name="Giani A."/>
            <person name="Fortin N."/>
            <person name="Tromas N."/>
            <person name="Shapiro B.J."/>
        </authorList>
    </citation>
    <scope>NUCLEOTIDE SEQUENCE [LARGE SCALE GENOMIC DNA]</scope>
    <source>
        <strain evidence="7">Ma_QC_B_20070730_S2</strain>
    </source>
</reference>
<dbReference type="Pfam" id="PF07992">
    <property type="entry name" value="Pyr_redox_2"/>
    <property type="match status" value="1"/>
</dbReference>
<name>A0A552DBC4_MICAE</name>
<dbReference type="InterPro" id="IPR017584">
    <property type="entry name" value="Pyridine_nucleo_diS_OxRdtase_N"/>
</dbReference>
<dbReference type="AlphaFoldDB" id="A0A552DBC4"/>
<evidence type="ECO:0000256" key="3">
    <source>
        <dbReference type="ARBA" id="ARBA00022630"/>
    </source>
</evidence>
<dbReference type="PANTHER" id="PTHR42913">
    <property type="entry name" value="APOPTOSIS-INDUCING FACTOR 1"/>
    <property type="match status" value="1"/>
</dbReference>
<keyword evidence="4" id="KW-0274">FAD</keyword>
<comment type="similarity">
    <text evidence="2">Belongs to the NADH dehydrogenase family.</text>
</comment>
<dbReference type="GO" id="GO:0003955">
    <property type="term" value="F:NAD(P)H dehydrogenase (quinone) activity"/>
    <property type="evidence" value="ECO:0007669"/>
    <property type="project" value="TreeGrafter"/>
</dbReference>
<evidence type="ECO:0000256" key="4">
    <source>
        <dbReference type="ARBA" id="ARBA00022827"/>
    </source>
</evidence>
<evidence type="ECO:0000313" key="7">
    <source>
        <dbReference type="EMBL" id="TRU19515.1"/>
    </source>
</evidence>
<dbReference type="Gene3D" id="3.50.50.100">
    <property type="match status" value="1"/>
</dbReference>
<sequence>MDLVKRLVFIGGGHSHAIALRLWGQSPLKNVQLTLISDVTHTPYSGMLPGHIAGFYDFAETHIDLPSLARYSQAQFCLDKANFIDTEKCQVICNNSLQIPFDYLSIDIGSIPAVDNVIGAKEYAIPAKPVPIFREGWQEILKKAVSNPNNTLNIVIVGGGAGGVELALNMQSRLAKILNSSSNLNLSLIHRGKKLLPAHNNWVGQRLEKIFKQRGIRLYLSTDVTAVQADRIICSSGLVLPIDYTIWVTTASASSWIKESGLLTDEKGFILVNNYLQSLSHPHIFAVGDIATIPDYPRPKAGVFAVRQGKPLYDNLQRILQNQPLKPYFPQKNYLSLIGTGDQKAIASWGGFAWQSPLLWLWKDRIDLAFMKQFDTLYDTLPKSR</sequence>
<dbReference type="PANTHER" id="PTHR42913:SF9">
    <property type="entry name" value="SLR1591 PROTEIN"/>
    <property type="match status" value="1"/>
</dbReference>
<dbReference type="PROSITE" id="PS00626">
    <property type="entry name" value="RCC1_2"/>
    <property type="match status" value="1"/>
</dbReference>
<comment type="cofactor">
    <cofactor evidence="1">
        <name>FAD</name>
        <dbReference type="ChEBI" id="CHEBI:57692"/>
    </cofactor>
</comment>